<dbReference type="GO" id="GO:0005634">
    <property type="term" value="C:nucleus"/>
    <property type="evidence" value="ECO:0007669"/>
    <property type="project" value="UniProtKB-SubCell"/>
</dbReference>
<evidence type="ECO:0000256" key="1">
    <source>
        <dbReference type="ARBA" id="ARBA00004123"/>
    </source>
</evidence>
<dbReference type="InterPro" id="IPR013087">
    <property type="entry name" value="Znf_C2H2_type"/>
</dbReference>
<comment type="caution">
    <text evidence="11">The sequence shown here is derived from an EMBL/GenBank/DDBJ whole genome shotgun (WGS) entry which is preliminary data.</text>
</comment>
<dbReference type="InterPro" id="IPR036236">
    <property type="entry name" value="Znf_C2H2_sf"/>
</dbReference>
<dbReference type="PANTHER" id="PTHR24394:SF48">
    <property type="entry name" value="ZINC FINGER PROTEIN 771"/>
    <property type="match status" value="1"/>
</dbReference>
<evidence type="ECO:0000256" key="3">
    <source>
        <dbReference type="ARBA" id="ARBA00022737"/>
    </source>
</evidence>
<evidence type="ECO:0000256" key="2">
    <source>
        <dbReference type="ARBA" id="ARBA00022723"/>
    </source>
</evidence>
<feature type="non-terminal residue" evidence="11">
    <location>
        <position position="54"/>
    </location>
</feature>
<evidence type="ECO:0000313" key="11">
    <source>
        <dbReference type="EMBL" id="KAL0195158.1"/>
    </source>
</evidence>
<comment type="subcellular location">
    <subcellularLocation>
        <location evidence="1">Nucleus</location>
    </subcellularLocation>
</comment>
<evidence type="ECO:0000313" key="12">
    <source>
        <dbReference type="Proteomes" id="UP001529510"/>
    </source>
</evidence>
<dbReference type="PANTHER" id="PTHR24394">
    <property type="entry name" value="ZINC FINGER PROTEIN"/>
    <property type="match status" value="1"/>
</dbReference>
<keyword evidence="12" id="KW-1185">Reference proteome</keyword>
<accession>A0ABD0R9F0</accession>
<keyword evidence="6" id="KW-0805">Transcription regulation</keyword>
<evidence type="ECO:0000256" key="7">
    <source>
        <dbReference type="ARBA" id="ARBA00023163"/>
    </source>
</evidence>
<feature type="non-terminal residue" evidence="11">
    <location>
        <position position="1"/>
    </location>
</feature>
<dbReference type="GO" id="GO:0003677">
    <property type="term" value="F:DNA binding"/>
    <property type="evidence" value="ECO:0007669"/>
    <property type="project" value="UniProtKB-KW"/>
</dbReference>
<dbReference type="GO" id="GO:0008270">
    <property type="term" value="F:zinc ion binding"/>
    <property type="evidence" value="ECO:0007669"/>
    <property type="project" value="UniProtKB-KW"/>
</dbReference>
<keyword evidence="7" id="KW-0804">Transcription</keyword>
<proteinExistence type="predicted"/>
<evidence type="ECO:0000256" key="8">
    <source>
        <dbReference type="ARBA" id="ARBA00023242"/>
    </source>
</evidence>
<dbReference type="SUPFAM" id="SSF57667">
    <property type="entry name" value="beta-beta-alpha zinc fingers"/>
    <property type="match status" value="1"/>
</dbReference>
<keyword evidence="4 9" id="KW-0863">Zinc-finger</keyword>
<dbReference type="PROSITE" id="PS50157">
    <property type="entry name" value="ZINC_FINGER_C2H2_2"/>
    <property type="match status" value="2"/>
</dbReference>
<feature type="domain" description="C2H2-type" evidence="10">
    <location>
        <begin position="30"/>
        <end position="54"/>
    </location>
</feature>
<evidence type="ECO:0000256" key="4">
    <source>
        <dbReference type="ARBA" id="ARBA00022771"/>
    </source>
</evidence>
<keyword evidence="5" id="KW-0862">Zinc</keyword>
<evidence type="ECO:0000256" key="6">
    <source>
        <dbReference type="ARBA" id="ARBA00023015"/>
    </source>
</evidence>
<keyword evidence="8" id="KW-0539">Nucleus</keyword>
<reference evidence="11 12" key="1">
    <citation type="submission" date="2024-05" db="EMBL/GenBank/DDBJ databases">
        <title>Genome sequencing and assembly of Indian major carp, Cirrhinus mrigala (Hamilton, 1822).</title>
        <authorList>
            <person name="Mohindra V."/>
            <person name="Chowdhury L.M."/>
            <person name="Lal K."/>
            <person name="Jena J.K."/>
        </authorList>
    </citation>
    <scope>NUCLEOTIDE SEQUENCE [LARGE SCALE GENOMIC DNA]</scope>
    <source>
        <strain evidence="11">CM1030</strain>
        <tissue evidence="11">Blood</tissue>
    </source>
</reference>
<dbReference type="Proteomes" id="UP001529510">
    <property type="component" value="Unassembled WGS sequence"/>
</dbReference>
<dbReference type="FunFam" id="3.30.160.60:FF:000765">
    <property type="entry name" value="Zinc finger 45-like"/>
    <property type="match status" value="1"/>
</dbReference>
<name>A0ABD0R9F0_CIRMR</name>
<evidence type="ECO:0000259" key="10">
    <source>
        <dbReference type="PROSITE" id="PS50157"/>
    </source>
</evidence>
<dbReference type="SMART" id="SM00355">
    <property type="entry name" value="ZnF_C2H2"/>
    <property type="match status" value="2"/>
</dbReference>
<organism evidence="11 12">
    <name type="scientific">Cirrhinus mrigala</name>
    <name type="common">Mrigala</name>
    <dbReference type="NCBI Taxonomy" id="683832"/>
    <lineage>
        <taxon>Eukaryota</taxon>
        <taxon>Metazoa</taxon>
        <taxon>Chordata</taxon>
        <taxon>Craniata</taxon>
        <taxon>Vertebrata</taxon>
        <taxon>Euteleostomi</taxon>
        <taxon>Actinopterygii</taxon>
        <taxon>Neopterygii</taxon>
        <taxon>Teleostei</taxon>
        <taxon>Ostariophysi</taxon>
        <taxon>Cypriniformes</taxon>
        <taxon>Cyprinidae</taxon>
        <taxon>Labeoninae</taxon>
        <taxon>Labeonini</taxon>
        <taxon>Cirrhinus</taxon>
    </lineage>
</organism>
<dbReference type="EMBL" id="JAMKFB020000004">
    <property type="protein sequence ID" value="KAL0195158.1"/>
    <property type="molecule type" value="Genomic_DNA"/>
</dbReference>
<evidence type="ECO:0000256" key="9">
    <source>
        <dbReference type="PROSITE-ProRule" id="PRU00042"/>
    </source>
</evidence>
<protein>
    <recommendedName>
        <fullName evidence="10">C2H2-type domain-containing protein</fullName>
    </recommendedName>
</protein>
<dbReference type="Pfam" id="PF00096">
    <property type="entry name" value="zf-C2H2"/>
    <property type="match status" value="2"/>
</dbReference>
<dbReference type="FunFam" id="3.30.160.60:FF:000670">
    <property type="entry name" value="zinc finger protein 22"/>
    <property type="match status" value="1"/>
</dbReference>
<dbReference type="Gene3D" id="3.30.160.60">
    <property type="entry name" value="Classic Zinc Finger"/>
    <property type="match status" value="2"/>
</dbReference>
<dbReference type="AlphaFoldDB" id="A0ABD0R9F0"/>
<gene>
    <name evidence="11" type="ORF">M9458_008730</name>
</gene>
<keyword evidence="2" id="KW-0479">Metal-binding</keyword>
<keyword evidence="3" id="KW-0677">Repeat</keyword>
<dbReference type="PROSITE" id="PS00028">
    <property type="entry name" value="ZINC_FINGER_C2H2_1"/>
    <property type="match status" value="2"/>
</dbReference>
<sequence>PFTCKRCGKSFLQEVNLNTHMKVHTGGKSFTCEQCGKSFIRKGDLNNHMSLHTG</sequence>
<evidence type="ECO:0000256" key="5">
    <source>
        <dbReference type="ARBA" id="ARBA00022833"/>
    </source>
</evidence>
<feature type="domain" description="C2H2-type" evidence="10">
    <location>
        <begin position="2"/>
        <end position="29"/>
    </location>
</feature>